<proteinExistence type="predicted"/>
<dbReference type="Proteomes" id="UP000186218">
    <property type="component" value="Unassembled WGS sequence"/>
</dbReference>
<dbReference type="Pfam" id="PF10069">
    <property type="entry name" value="DICT"/>
    <property type="match status" value="1"/>
</dbReference>
<dbReference type="Pfam" id="PF00563">
    <property type="entry name" value="EAL"/>
    <property type="match status" value="1"/>
</dbReference>
<reference evidence="3 4" key="1">
    <citation type="submission" date="2017-01" db="EMBL/GenBank/DDBJ databases">
        <authorList>
            <person name="Mah S.A."/>
            <person name="Swanson W.J."/>
            <person name="Moy G.W."/>
            <person name="Vacquier V.D."/>
        </authorList>
    </citation>
    <scope>NUCLEOTIDE SEQUENCE [LARGE SCALE GENOMIC DNA]</scope>
    <source>
        <strain evidence="3 4">CPCC 203464</strain>
    </source>
</reference>
<evidence type="ECO:0000259" key="1">
    <source>
        <dbReference type="Pfam" id="PF00563"/>
    </source>
</evidence>
<dbReference type="STRING" id="1344003.SAMN05445060_3886"/>
<dbReference type="InterPro" id="IPR035919">
    <property type="entry name" value="EAL_sf"/>
</dbReference>
<name>A0A1N7HB68_9NOCA</name>
<dbReference type="SUPFAM" id="SSF141868">
    <property type="entry name" value="EAL domain-like"/>
    <property type="match status" value="1"/>
</dbReference>
<evidence type="ECO:0000313" key="4">
    <source>
        <dbReference type="Proteomes" id="UP000186218"/>
    </source>
</evidence>
<evidence type="ECO:0000259" key="2">
    <source>
        <dbReference type="Pfam" id="PF10069"/>
    </source>
</evidence>
<organism evidence="3 4">
    <name type="scientific">Williamsia sterculiae</name>
    <dbReference type="NCBI Taxonomy" id="1344003"/>
    <lineage>
        <taxon>Bacteria</taxon>
        <taxon>Bacillati</taxon>
        <taxon>Actinomycetota</taxon>
        <taxon>Actinomycetes</taxon>
        <taxon>Mycobacteriales</taxon>
        <taxon>Nocardiaceae</taxon>
        <taxon>Williamsia</taxon>
    </lineage>
</organism>
<dbReference type="InterPro" id="IPR019278">
    <property type="entry name" value="DICT_dom"/>
</dbReference>
<dbReference type="AlphaFoldDB" id="A0A1N7HB68"/>
<dbReference type="Gene3D" id="3.20.20.450">
    <property type="entry name" value="EAL domain"/>
    <property type="match status" value="1"/>
</dbReference>
<feature type="domain" description="EAL" evidence="1">
    <location>
        <begin position="1"/>
        <end position="206"/>
    </location>
</feature>
<sequence length="387" mass="41737">MQFAPVCRLSDGALAAAELQLRGPDGSAMATARALQRAARMMQEQAAIDDHKRRFATSDGARAVAELLPLLVRYDLDSVSELSSDEARVLERQVTSVLPETVARSPQRALAKVAKARAAGNVICVDGLGDTEQTATLLSLIEPDLIVTDSDMLQRNSDPDIARLAHVLAAHVERTHAVVIAEGVDSESLRLTAQTMGASFGIGALYPPVDDPADLEGVDVVPLPDAPVWSTPDPDLNTPYAIASRINEPRRGTKRLLIEMSKALEEQAIHGGAAVVLGTFQHAQFFTPLTAERWTEVSEHTGLTGVYGVGLSPIQEGRVHHAPLSPDDDLVNEWNVVVIGPHFAALLSARDQHSGLDDMDRTFDFVQSYDRVTVTQAVHSILDRFTG</sequence>
<protein>
    <submittedName>
        <fullName evidence="3">EAL domain, c-di-GMP-specific phosphodiesterase class I (Or its enzymatically inactive variant)</fullName>
    </submittedName>
</protein>
<gene>
    <name evidence="3" type="ORF">SAMN05445060_3886</name>
</gene>
<accession>A0A1N7HB68</accession>
<dbReference type="EMBL" id="FTNT01000014">
    <property type="protein sequence ID" value="SIS22072.1"/>
    <property type="molecule type" value="Genomic_DNA"/>
</dbReference>
<feature type="domain" description="DICT" evidence="2">
    <location>
        <begin position="249"/>
        <end position="351"/>
    </location>
</feature>
<dbReference type="InterPro" id="IPR001633">
    <property type="entry name" value="EAL_dom"/>
</dbReference>
<dbReference type="OrthoDB" id="3278016at2"/>
<keyword evidence="4" id="KW-1185">Reference proteome</keyword>
<evidence type="ECO:0000313" key="3">
    <source>
        <dbReference type="EMBL" id="SIS22072.1"/>
    </source>
</evidence>
<dbReference type="RefSeq" id="WP_076482729.1">
    <property type="nucleotide sequence ID" value="NZ_FTNT01000014.1"/>
</dbReference>